<dbReference type="PANTHER" id="PTHR46250">
    <property type="entry name" value="MYB/SANT-LIKE DNA-BINDING DOMAIN PROTEIN-RELATED"/>
    <property type="match status" value="1"/>
</dbReference>
<dbReference type="EMBL" id="JACMSC010000015">
    <property type="protein sequence ID" value="KAG6487907.1"/>
    <property type="molecule type" value="Genomic_DNA"/>
</dbReference>
<reference evidence="2 3" key="1">
    <citation type="submission" date="2020-08" db="EMBL/GenBank/DDBJ databases">
        <title>Plant Genome Project.</title>
        <authorList>
            <person name="Zhang R.-G."/>
        </authorList>
    </citation>
    <scope>NUCLEOTIDE SEQUENCE [LARGE SCALE GENOMIC DNA]</scope>
    <source>
        <tissue evidence="2">Rhizome</tissue>
    </source>
</reference>
<dbReference type="Proteomes" id="UP000734854">
    <property type="component" value="Unassembled WGS sequence"/>
</dbReference>
<name>A0A8J5KFG2_ZINOF</name>
<keyword evidence="1" id="KW-0472">Membrane</keyword>
<evidence type="ECO:0000313" key="3">
    <source>
        <dbReference type="Proteomes" id="UP000734854"/>
    </source>
</evidence>
<accession>A0A8J5KFG2</accession>
<keyword evidence="1" id="KW-1133">Transmembrane helix</keyword>
<sequence length="312" mass="35543">MCWEYVPQICSLYMSYLDGKVLLTMVVFFVMPLADQLVLKFLKLVTTWLMLVIAILLDFFRLIVGIDPQESIEDNEESEDKESDDEDDEVEYIRTIVSTDQWNAFRNNMAIEMILYDSTSCLTHKDAKGLYNVSFPYFTDLDIVYGKDRATGDVAEDPLAAEQNLENADVTLPMIDESDSNTEIEILSTMKSLPSNSSSARSAKKKFLQQVHKTSKKTKFAPMKNAEIEYKEFNDKVRGFMKSLDGHFGTISAWMQGTTSRMPQVLELLEKHGFSGPNKYKASKAICQDPLNVDLLFSLDSTETREYVLTLI</sequence>
<feature type="transmembrane region" description="Helical" evidence="1">
    <location>
        <begin position="45"/>
        <end position="64"/>
    </location>
</feature>
<proteinExistence type="predicted"/>
<evidence type="ECO:0000313" key="2">
    <source>
        <dbReference type="EMBL" id="KAG6487907.1"/>
    </source>
</evidence>
<feature type="transmembrane region" description="Helical" evidence="1">
    <location>
        <begin position="21"/>
        <end position="39"/>
    </location>
</feature>
<dbReference type="AlphaFoldDB" id="A0A8J5KFG2"/>
<comment type="caution">
    <text evidence="2">The sequence shown here is derived from an EMBL/GenBank/DDBJ whole genome shotgun (WGS) entry which is preliminary data.</text>
</comment>
<keyword evidence="3" id="KW-1185">Reference proteome</keyword>
<keyword evidence="1" id="KW-0812">Transmembrane</keyword>
<gene>
    <name evidence="2" type="ORF">ZIOFF_056645</name>
</gene>
<evidence type="ECO:0000256" key="1">
    <source>
        <dbReference type="SAM" id="Phobius"/>
    </source>
</evidence>
<organism evidence="2 3">
    <name type="scientific">Zingiber officinale</name>
    <name type="common">Ginger</name>
    <name type="synonym">Amomum zingiber</name>
    <dbReference type="NCBI Taxonomy" id="94328"/>
    <lineage>
        <taxon>Eukaryota</taxon>
        <taxon>Viridiplantae</taxon>
        <taxon>Streptophyta</taxon>
        <taxon>Embryophyta</taxon>
        <taxon>Tracheophyta</taxon>
        <taxon>Spermatophyta</taxon>
        <taxon>Magnoliopsida</taxon>
        <taxon>Liliopsida</taxon>
        <taxon>Zingiberales</taxon>
        <taxon>Zingiberaceae</taxon>
        <taxon>Zingiber</taxon>
    </lineage>
</organism>
<protein>
    <submittedName>
        <fullName evidence="2">Uncharacterized protein</fullName>
    </submittedName>
</protein>
<dbReference type="PANTHER" id="PTHR46250:SF15">
    <property type="entry name" value="OS01G0523800 PROTEIN"/>
    <property type="match status" value="1"/>
</dbReference>